<evidence type="ECO:0000313" key="3">
    <source>
        <dbReference type="Proteomes" id="UP000245618"/>
    </source>
</evidence>
<reference evidence="2 3" key="1">
    <citation type="submission" date="2018-04" db="EMBL/GenBank/DDBJ databases">
        <title>Flavobacterium sp. nov., isolated from glacier ice.</title>
        <authorList>
            <person name="Liu Q."/>
            <person name="Xin Y.-H."/>
        </authorList>
    </citation>
    <scope>NUCLEOTIDE SEQUENCE [LARGE SCALE GENOMIC DNA]</scope>
    <source>
        <strain evidence="2 3">LB2P30</strain>
    </source>
</reference>
<dbReference type="AlphaFoldDB" id="A0A2U1JNA4"/>
<keyword evidence="3" id="KW-1185">Reference proteome</keyword>
<gene>
    <name evidence="2" type="ORF">DB891_15505</name>
</gene>
<dbReference type="RefSeq" id="WP_116764494.1">
    <property type="nucleotide sequence ID" value="NZ_QCZH01000025.1"/>
</dbReference>
<feature type="signal peptide" evidence="1">
    <location>
        <begin position="1"/>
        <end position="21"/>
    </location>
</feature>
<dbReference type="EMBL" id="QCZH01000025">
    <property type="protein sequence ID" value="PWA06651.1"/>
    <property type="molecule type" value="Genomic_DNA"/>
</dbReference>
<dbReference type="OrthoDB" id="1342983at2"/>
<sequence length="173" mass="19429">MKSFYLTISLLLITLCSQAQNTPTIATKNPFPTISTLTAWASYNSQEKFNLDIRTLGFKFEEKSVETASTSYTYIRKVSIDNINYTDRIVYRIANDNSASIISLVTASTDLVSFYTPQLAGYKTGKCDNEMSKDKKTTCTCYDNGNFNIDVCDERVKLTMGDGNNYFISVAKK</sequence>
<accession>A0A2U1JNA4</accession>
<proteinExistence type="predicted"/>
<evidence type="ECO:0000313" key="2">
    <source>
        <dbReference type="EMBL" id="PWA06651.1"/>
    </source>
</evidence>
<protein>
    <submittedName>
        <fullName evidence="2">Uncharacterized protein</fullName>
    </submittedName>
</protein>
<name>A0A2U1JNA4_9FLAO</name>
<keyword evidence="1" id="KW-0732">Signal</keyword>
<feature type="chain" id="PRO_5015780277" evidence="1">
    <location>
        <begin position="22"/>
        <end position="173"/>
    </location>
</feature>
<organism evidence="2 3">
    <name type="scientific">Flavobacterium laiguense</name>
    <dbReference type="NCBI Taxonomy" id="2169409"/>
    <lineage>
        <taxon>Bacteria</taxon>
        <taxon>Pseudomonadati</taxon>
        <taxon>Bacteroidota</taxon>
        <taxon>Flavobacteriia</taxon>
        <taxon>Flavobacteriales</taxon>
        <taxon>Flavobacteriaceae</taxon>
        <taxon>Flavobacterium</taxon>
    </lineage>
</organism>
<evidence type="ECO:0000256" key="1">
    <source>
        <dbReference type="SAM" id="SignalP"/>
    </source>
</evidence>
<comment type="caution">
    <text evidence="2">The sequence shown here is derived from an EMBL/GenBank/DDBJ whole genome shotgun (WGS) entry which is preliminary data.</text>
</comment>
<dbReference type="Proteomes" id="UP000245618">
    <property type="component" value="Unassembled WGS sequence"/>
</dbReference>